<sequence>MESDQSSNQLTPGTNLITREKEMQTLDVRSNAEITWRAAHFSGCIEIPKLVIQAPKTDLLRKRF</sequence>
<reference evidence="3" key="1">
    <citation type="journal article" date="2011" name="PLoS Genet.">
        <title>Genomic analysis of the necrotrophic fungal pathogens Sclerotinia sclerotiorum and Botrytis cinerea.</title>
        <authorList>
            <person name="Amselem J."/>
            <person name="Cuomo C.A."/>
            <person name="van Kan J.A."/>
            <person name="Viaud M."/>
            <person name="Benito E.P."/>
            <person name="Couloux A."/>
            <person name="Coutinho P.M."/>
            <person name="de Vries R.P."/>
            <person name="Dyer P.S."/>
            <person name="Fillinger S."/>
            <person name="Fournier E."/>
            <person name="Gout L."/>
            <person name="Hahn M."/>
            <person name="Kohn L."/>
            <person name="Lapalu N."/>
            <person name="Plummer K.M."/>
            <person name="Pradier J.M."/>
            <person name="Quevillon E."/>
            <person name="Sharon A."/>
            <person name="Simon A."/>
            <person name="ten Have A."/>
            <person name="Tudzynski B."/>
            <person name="Tudzynski P."/>
            <person name="Wincker P."/>
            <person name="Andrew M."/>
            <person name="Anthouard V."/>
            <person name="Beever R.E."/>
            <person name="Beffa R."/>
            <person name="Benoit I."/>
            <person name="Bouzid O."/>
            <person name="Brault B."/>
            <person name="Chen Z."/>
            <person name="Choquer M."/>
            <person name="Collemare J."/>
            <person name="Cotton P."/>
            <person name="Danchin E.G."/>
            <person name="Da Silva C."/>
            <person name="Gautier A."/>
            <person name="Giraud C."/>
            <person name="Giraud T."/>
            <person name="Gonzalez C."/>
            <person name="Grossetete S."/>
            <person name="Guldener U."/>
            <person name="Henrissat B."/>
            <person name="Howlett B.J."/>
            <person name="Kodira C."/>
            <person name="Kretschmer M."/>
            <person name="Lappartient A."/>
            <person name="Leroch M."/>
            <person name="Levis C."/>
            <person name="Mauceli E."/>
            <person name="Neuveglise C."/>
            <person name="Oeser B."/>
            <person name="Pearson M."/>
            <person name="Poulain J."/>
            <person name="Poussereau N."/>
            <person name="Quesneville H."/>
            <person name="Rascle C."/>
            <person name="Schumacher J."/>
            <person name="Segurens B."/>
            <person name="Sexton A."/>
            <person name="Silva E."/>
            <person name="Sirven C."/>
            <person name="Soanes D.M."/>
            <person name="Talbot N.J."/>
            <person name="Templeton M."/>
            <person name="Yandava C."/>
            <person name="Yarden O."/>
            <person name="Zeng Q."/>
            <person name="Rollins J.A."/>
            <person name="Lebrun M.H."/>
            <person name="Dickman M."/>
        </authorList>
    </citation>
    <scope>NUCLEOTIDE SEQUENCE [LARGE SCALE GENOMIC DNA]</scope>
    <source>
        <strain evidence="3">T4</strain>
    </source>
</reference>
<dbReference type="InParanoid" id="G2YS48"/>
<dbReference type="Proteomes" id="UP000008177">
    <property type="component" value="Unplaced contigs"/>
</dbReference>
<gene>
    <name evidence="2" type="ORF">BofuT4_uP124940.1</name>
</gene>
<proteinExistence type="predicted"/>
<feature type="compositionally biased region" description="Polar residues" evidence="1">
    <location>
        <begin position="1"/>
        <end position="17"/>
    </location>
</feature>
<evidence type="ECO:0000313" key="2">
    <source>
        <dbReference type="EMBL" id="CCD54446.1"/>
    </source>
</evidence>
<dbReference type="HOGENOM" id="CLU_2867436_0_0_1"/>
<evidence type="ECO:0000313" key="3">
    <source>
        <dbReference type="Proteomes" id="UP000008177"/>
    </source>
</evidence>
<dbReference type="AlphaFoldDB" id="G2YS48"/>
<dbReference type="EMBL" id="FQ790351">
    <property type="protein sequence ID" value="CCD54446.1"/>
    <property type="molecule type" value="Genomic_DNA"/>
</dbReference>
<name>G2YS48_BOTF4</name>
<evidence type="ECO:0000256" key="1">
    <source>
        <dbReference type="SAM" id="MobiDB-lite"/>
    </source>
</evidence>
<feature type="region of interest" description="Disordered" evidence="1">
    <location>
        <begin position="1"/>
        <end position="22"/>
    </location>
</feature>
<protein>
    <submittedName>
        <fullName evidence="2">Uncharacterized protein</fullName>
    </submittedName>
</protein>
<accession>G2YS48</accession>
<organism evidence="2 3">
    <name type="scientific">Botryotinia fuckeliana (strain T4)</name>
    <name type="common">Noble rot fungus</name>
    <name type="synonym">Botrytis cinerea</name>
    <dbReference type="NCBI Taxonomy" id="999810"/>
    <lineage>
        <taxon>Eukaryota</taxon>
        <taxon>Fungi</taxon>
        <taxon>Dikarya</taxon>
        <taxon>Ascomycota</taxon>
        <taxon>Pezizomycotina</taxon>
        <taxon>Leotiomycetes</taxon>
        <taxon>Helotiales</taxon>
        <taxon>Sclerotiniaceae</taxon>
        <taxon>Botrytis</taxon>
    </lineage>
</organism>